<dbReference type="Gene3D" id="3.90.1150.200">
    <property type="match status" value="1"/>
</dbReference>
<dbReference type="EMBL" id="QOVG01000007">
    <property type="protein sequence ID" value="NDK39373.1"/>
    <property type="molecule type" value="Genomic_DNA"/>
</dbReference>
<protein>
    <submittedName>
        <fullName evidence="2">DUF1801 domain-containing protein</fullName>
    </submittedName>
</protein>
<proteinExistence type="predicted"/>
<comment type="caution">
    <text evidence="2">The sequence shown here is derived from an EMBL/GenBank/DDBJ whole genome shotgun (WGS) entry which is preliminary data.</text>
</comment>
<keyword evidence="3" id="KW-1185">Reference proteome</keyword>
<reference evidence="2 3" key="1">
    <citation type="submission" date="2018-07" db="EMBL/GenBank/DDBJ databases">
        <title>Whole genome Sequencing of Pseudoxanthomonas gei KCTC 32298 (T).</title>
        <authorList>
            <person name="Kumar S."/>
            <person name="Bansal K."/>
            <person name="Kaur A."/>
            <person name="Patil P."/>
            <person name="Sharma S."/>
            <person name="Patil P.B."/>
        </authorList>
    </citation>
    <scope>NUCLEOTIDE SEQUENCE [LARGE SCALE GENOMIC DNA]</scope>
    <source>
        <strain evidence="2 3">KCTC 32298</strain>
    </source>
</reference>
<gene>
    <name evidence="2" type="ORF">DT603_11020</name>
</gene>
<dbReference type="RefSeq" id="WP_162349958.1">
    <property type="nucleotide sequence ID" value="NZ_QOVG01000007.1"/>
</dbReference>
<evidence type="ECO:0000313" key="2">
    <source>
        <dbReference type="EMBL" id="NDK39373.1"/>
    </source>
</evidence>
<dbReference type="InterPro" id="IPR014922">
    <property type="entry name" value="YdhG-like"/>
</dbReference>
<dbReference type="Pfam" id="PF08818">
    <property type="entry name" value="DUF1801"/>
    <property type="match status" value="1"/>
</dbReference>
<dbReference type="SUPFAM" id="SSF159888">
    <property type="entry name" value="YdhG-like"/>
    <property type="match status" value="1"/>
</dbReference>
<feature type="domain" description="YdhG-like" evidence="1">
    <location>
        <begin position="25"/>
        <end position="122"/>
    </location>
</feature>
<sequence>MARTSKISGSEAVDAYMAALEHPFKAEIQALREIILAADPKVQERVKWNAPSFFYQDDIAAFNPRANGFVQIVFVFHRGRMIEDGHGLLTGDYKDRRLARFNDMADIQAQRAALQTIIRRWIEITDQ</sequence>
<name>A0ABX0ACR6_9GAMM</name>
<evidence type="ECO:0000313" key="3">
    <source>
        <dbReference type="Proteomes" id="UP001429354"/>
    </source>
</evidence>
<dbReference type="Proteomes" id="UP001429354">
    <property type="component" value="Unassembled WGS sequence"/>
</dbReference>
<evidence type="ECO:0000259" key="1">
    <source>
        <dbReference type="Pfam" id="PF08818"/>
    </source>
</evidence>
<organism evidence="2 3">
    <name type="scientific">Pseudoxanthomonas gei</name>
    <dbReference type="NCBI Taxonomy" id="1383030"/>
    <lineage>
        <taxon>Bacteria</taxon>
        <taxon>Pseudomonadati</taxon>
        <taxon>Pseudomonadota</taxon>
        <taxon>Gammaproteobacteria</taxon>
        <taxon>Lysobacterales</taxon>
        <taxon>Lysobacteraceae</taxon>
        <taxon>Pseudoxanthomonas</taxon>
    </lineage>
</organism>
<accession>A0ABX0ACR6</accession>